<dbReference type="KEGG" id="ahel:Q31a_52200"/>
<evidence type="ECO:0000313" key="1">
    <source>
        <dbReference type="EMBL" id="QDV26841.1"/>
    </source>
</evidence>
<reference evidence="1 2" key="1">
    <citation type="submission" date="2019-02" db="EMBL/GenBank/DDBJ databases">
        <title>Deep-cultivation of Planctomycetes and their phenomic and genomic characterization uncovers novel biology.</title>
        <authorList>
            <person name="Wiegand S."/>
            <person name="Jogler M."/>
            <person name="Boedeker C."/>
            <person name="Pinto D."/>
            <person name="Vollmers J."/>
            <person name="Rivas-Marin E."/>
            <person name="Kohn T."/>
            <person name="Peeters S.H."/>
            <person name="Heuer A."/>
            <person name="Rast P."/>
            <person name="Oberbeckmann S."/>
            <person name="Bunk B."/>
            <person name="Jeske O."/>
            <person name="Meyerdierks A."/>
            <person name="Storesund J.E."/>
            <person name="Kallscheuer N."/>
            <person name="Luecker S."/>
            <person name="Lage O.M."/>
            <person name="Pohl T."/>
            <person name="Merkel B.J."/>
            <person name="Hornburger P."/>
            <person name="Mueller R.-W."/>
            <person name="Bruemmer F."/>
            <person name="Labrenz M."/>
            <person name="Spormann A.M."/>
            <person name="Op den Camp H."/>
            <person name="Overmann J."/>
            <person name="Amann R."/>
            <person name="Jetten M.S.M."/>
            <person name="Mascher T."/>
            <person name="Medema M.H."/>
            <person name="Devos D.P."/>
            <person name="Kaster A.-K."/>
            <person name="Ovreas L."/>
            <person name="Rohde M."/>
            <person name="Galperin M.Y."/>
            <person name="Jogler C."/>
        </authorList>
    </citation>
    <scope>NUCLEOTIDE SEQUENCE [LARGE SCALE GENOMIC DNA]</scope>
    <source>
        <strain evidence="1 2">Q31a</strain>
    </source>
</reference>
<accession>A0A518GE12</accession>
<evidence type="ECO:0000313" key="2">
    <source>
        <dbReference type="Proteomes" id="UP000318017"/>
    </source>
</evidence>
<protein>
    <submittedName>
        <fullName evidence="1">Uncharacterized protein</fullName>
    </submittedName>
</protein>
<gene>
    <name evidence="1" type="ORF">Q31a_52200</name>
</gene>
<name>A0A518GE12_9BACT</name>
<keyword evidence="2" id="KW-1185">Reference proteome</keyword>
<dbReference type="EMBL" id="CP036298">
    <property type="protein sequence ID" value="QDV26841.1"/>
    <property type="molecule type" value="Genomic_DNA"/>
</dbReference>
<dbReference type="AlphaFoldDB" id="A0A518GE12"/>
<organism evidence="1 2">
    <name type="scientific">Aureliella helgolandensis</name>
    <dbReference type="NCBI Taxonomy" id="2527968"/>
    <lineage>
        <taxon>Bacteria</taxon>
        <taxon>Pseudomonadati</taxon>
        <taxon>Planctomycetota</taxon>
        <taxon>Planctomycetia</taxon>
        <taxon>Pirellulales</taxon>
        <taxon>Pirellulaceae</taxon>
        <taxon>Aureliella</taxon>
    </lineage>
</organism>
<proteinExistence type="predicted"/>
<dbReference type="Proteomes" id="UP000318017">
    <property type="component" value="Chromosome"/>
</dbReference>
<sequence length="95" mass="10762">MRKEAVTPRWYGVLRLVVAFLPVSRLFLRSNYLQEQSEDGCFSAFAHIQSVGKPLSIPALLHSDDKSSHSISDTAWLNAWIRPLLRRRVVISALA</sequence>